<reference evidence="3" key="1">
    <citation type="journal article" date="2002" name="Science">
        <title>The draft genome of Ciona intestinalis: insights into chordate and vertebrate origins.</title>
        <authorList>
            <person name="Dehal P."/>
            <person name="Satou Y."/>
            <person name="Campbell R.K."/>
            <person name="Chapman J."/>
            <person name="Degnan B."/>
            <person name="De Tomaso A."/>
            <person name="Davidson B."/>
            <person name="Di Gregorio A."/>
            <person name="Gelpke M."/>
            <person name="Goodstein D.M."/>
            <person name="Harafuji N."/>
            <person name="Hastings K.E."/>
            <person name="Ho I."/>
            <person name="Hotta K."/>
            <person name="Huang W."/>
            <person name="Kawashima T."/>
            <person name="Lemaire P."/>
            <person name="Martinez D."/>
            <person name="Meinertzhagen I.A."/>
            <person name="Necula S."/>
            <person name="Nonaka M."/>
            <person name="Putnam N."/>
            <person name="Rash S."/>
            <person name="Saiga H."/>
            <person name="Satake M."/>
            <person name="Terry A."/>
            <person name="Yamada L."/>
            <person name="Wang H.G."/>
            <person name="Awazu S."/>
            <person name="Azumi K."/>
            <person name="Boore J."/>
            <person name="Branno M."/>
            <person name="Chin-Bow S."/>
            <person name="DeSantis R."/>
            <person name="Doyle S."/>
            <person name="Francino P."/>
            <person name="Keys D.N."/>
            <person name="Haga S."/>
            <person name="Hayashi H."/>
            <person name="Hino K."/>
            <person name="Imai K.S."/>
            <person name="Inaba K."/>
            <person name="Kano S."/>
            <person name="Kobayashi K."/>
            <person name="Kobayashi M."/>
            <person name="Lee B.I."/>
            <person name="Makabe K.W."/>
            <person name="Manohar C."/>
            <person name="Matassi G."/>
            <person name="Medina M."/>
            <person name="Mochizuki Y."/>
            <person name="Mount S."/>
            <person name="Morishita T."/>
            <person name="Miura S."/>
            <person name="Nakayama A."/>
            <person name="Nishizaka S."/>
            <person name="Nomoto H."/>
            <person name="Ohta F."/>
            <person name="Oishi K."/>
            <person name="Rigoutsos I."/>
            <person name="Sano M."/>
            <person name="Sasaki A."/>
            <person name="Sasakura Y."/>
            <person name="Shoguchi E."/>
            <person name="Shin-i T."/>
            <person name="Spagnuolo A."/>
            <person name="Stainier D."/>
            <person name="Suzuki M.M."/>
            <person name="Tassy O."/>
            <person name="Takatori N."/>
            <person name="Tokuoka M."/>
            <person name="Yagi K."/>
            <person name="Yoshizaki F."/>
            <person name="Wada S."/>
            <person name="Zhang C."/>
            <person name="Hyatt P.D."/>
            <person name="Larimer F."/>
            <person name="Detter C."/>
            <person name="Doggett N."/>
            <person name="Glavina T."/>
            <person name="Hawkins T."/>
            <person name="Richardson P."/>
            <person name="Lucas S."/>
            <person name="Kohara Y."/>
            <person name="Levine M."/>
            <person name="Satoh N."/>
            <person name="Rokhsar D.S."/>
        </authorList>
    </citation>
    <scope>NUCLEOTIDE SEQUENCE [LARGE SCALE GENOMIC DNA]</scope>
</reference>
<feature type="region of interest" description="Disordered" evidence="1">
    <location>
        <begin position="71"/>
        <end position="91"/>
    </location>
</feature>
<protein>
    <submittedName>
        <fullName evidence="2">Uncharacterized LOC100186745</fullName>
    </submittedName>
</protein>
<keyword evidence="3" id="KW-1185">Reference proteome</keyword>
<dbReference type="InParanoid" id="F7B928"/>
<organism evidence="2 3">
    <name type="scientific">Ciona intestinalis</name>
    <name type="common">Transparent sea squirt</name>
    <name type="synonym">Ascidia intestinalis</name>
    <dbReference type="NCBI Taxonomy" id="7719"/>
    <lineage>
        <taxon>Eukaryota</taxon>
        <taxon>Metazoa</taxon>
        <taxon>Chordata</taxon>
        <taxon>Tunicata</taxon>
        <taxon>Ascidiacea</taxon>
        <taxon>Phlebobranchia</taxon>
        <taxon>Cionidae</taxon>
        <taxon>Ciona</taxon>
    </lineage>
</organism>
<dbReference type="AlphaFoldDB" id="F7B928"/>
<reference evidence="2" key="3">
    <citation type="submission" date="2025-08" db="UniProtKB">
        <authorList>
            <consortium name="Ensembl"/>
        </authorList>
    </citation>
    <scope>IDENTIFICATION</scope>
</reference>
<proteinExistence type="predicted"/>
<gene>
    <name evidence="2" type="primary">LOC100186745</name>
</gene>
<evidence type="ECO:0000313" key="2">
    <source>
        <dbReference type="Ensembl" id="ENSCINP00000022106.2"/>
    </source>
</evidence>
<reference evidence="2" key="4">
    <citation type="submission" date="2025-09" db="UniProtKB">
        <authorList>
            <consortium name="Ensembl"/>
        </authorList>
    </citation>
    <scope>IDENTIFICATION</scope>
</reference>
<name>F7B928_CIOIN</name>
<dbReference type="GeneID" id="100186745"/>
<feature type="compositionally biased region" description="Basic and acidic residues" evidence="1">
    <location>
        <begin position="1"/>
        <end position="23"/>
    </location>
</feature>
<reference evidence="2" key="2">
    <citation type="journal article" date="2008" name="Genome Biol.">
        <title>Improved genome assembly and evidence-based global gene model set for the chordate Ciona intestinalis: new insight into intron and operon populations.</title>
        <authorList>
            <person name="Satou Y."/>
            <person name="Mineta K."/>
            <person name="Ogasawara M."/>
            <person name="Sasakura Y."/>
            <person name="Shoguchi E."/>
            <person name="Ueno K."/>
            <person name="Yamada L."/>
            <person name="Matsumoto J."/>
            <person name="Wasserscheid J."/>
            <person name="Dewar K."/>
            <person name="Wiley G.B."/>
            <person name="Macmil S.L."/>
            <person name="Roe B.A."/>
            <person name="Zeller R.W."/>
            <person name="Hastings K.E."/>
            <person name="Lemaire P."/>
            <person name="Lindquist E."/>
            <person name="Endo T."/>
            <person name="Hotta K."/>
            <person name="Inaba K."/>
        </authorList>
    </citation>
    <scope>NUCLEOTIDE SEQUENCE [LARGE SCALE GENOMIC DNA]</scope>
    <source>
        <strain evidence="2">wild type</strain>
    </source>
</reference>
<accession>A0A1W2W6Z5</accession>
<dbReference type="HOGENOM" id="CLU_2209088_0_0_1"/>
<dbReference type="EMBL" id="EAAA01001371">
    <property type="status" value="NOT_ANNOTATED_CDS"/>
    <property type="molecule type" value="Genomic_DNA"/>
</dbReference>
<feature type="compositionally biased region" description="Basic and acidic residues" evidence="1">
    <location>
        <begin position="71"/>
        <end position="85"/>
    </location>
</feature>
<accession>F7B928</accession>
<dbReference type="RefSeq" id="XP_002125935.1">
    <property type="nucleotide sequence ID" value="XM_002125899.4"/>
</dbReference>
<feature type="region of interest" description="Disordered" evidence="1">
    <location>
        <begin position="1"/>
        <end position="29"/>
    </location>
</feature>
<sequence>MSALHWEARRKQAVFDRKSEQQRKQQASKAATLDLYNNDRIKEVANKMSVDPATPTSSLLHRSQAQLIKSRNYEQENTRHHEDKASGPNAELTTKYSAKLKNRYTSINYIQQY</sequence>
<evidence type="ECO:0000313" key="3">
    <source>
        <dbReference type="Proteomes" id="UP000008144"/>
    </source>
</evidence>
<dbReference type="Proteomes" id="UP000008144">
    <property type="component" value="Chromosome 2"/>
</dbReference>
<dbReference type="GeneTree" id="ENSGT00390000010883"/>
<dbReference type="OrthoDB" id="10023351at2759"/>
<dbReference type="KEGG" id="cin:100186745"/>
<evidence type="ECO:0000256" key="1">
    <source>
        <dbReference type="SAM" id="MobiDB-lite"/>
    </source>
</evidence>
<dbReference type="OMA" id="NTRHHED"/>
<dbReference type="Ensembl" id="ENSCINT00000022352.2">
    <property type="protein sequence ID" value="ENSCINP00000022106.2"/>
    <property type="gene ID" value="ENSCING00000011609.2"/>
</dbReference>